<evidence type="ECO:0000313" key="4">
    <source>
        <dbReference type="EMBL" id="MCL1138721.1"/>
    </source>
</evidence>
<feature type="domain" description="ApaG" evidence="3">
    <location>
        <begin position="2"/>
        <end position="126"/>
    </location>
</feature>
<dbReference type="RefSeq" id="WP_248949801.1">
    <property type="nucleotide sequence ID" value="NZ_JAKILB010000005.1"/>
</dbReference>
<name>A0A9X2CGA2_9GAMM</name>
<dbReference type="PANTHER" id="PTHR47191">
    <property type="entry name" value="OS05G0170800 PROTEIN"/>
    <property type="match status" value="1"/>
</dbReference>
<organism evidence="4 5">
    <name type="scientific">Shewanella pneumatophori</name>
    <dbReference type="NCBI Taxonomy" id="314092"/>
    <lineage>
        <taxon>Bacteria</taxon>
        <taxon>Pseudomonadati</taxon>
        <taxon>Pseudomonadota</taxon>
        <taxon>Gammaproteobacteria</taxon>
        <taxon>Alteromonadales</taxon>
        <taxon>Shewanellaceae</taxon>
        <taxon>Shewanella</taxon>
    </lineage>
</organism>
<evidence type="ECO:0000256" key="1">
    <source>
        <dbReference type="ARBA" id="ARBA00017693"/>
    </source>
</evidence>
<dbReference type="InterPro" id="IPR023065">
    <property type="entry name" value="Uncharacterised_ApaG"/>
</dbReference>
<dbReference type="NCBIfam" id="NF003967">
    <property type="entry name" value="PRK05461.1"/>
    <property type="match status" value="1"/>
</dbReference>
<dbReference type="InterPro" id="IPR036767">
    <property type="entry name" value="ApaG_sf"/>
</dbReference>
<dbReference type="Gene3D" id="2.60.40.1470">
    <property type="entry name" value="ApaG domain"/>
    <property type="match status" value="1"/>
</dbReference>
<protein>
    <recommendedName>
        <fullName evidence="1 2">Protein ApaG</fullName>
    </recommendedName>
</protein>
<dbReference type="PROSITE" id="PS51087">
    <property type="entry name" value="APAG"/>
    <property type="match status" value="1"/>
</dbReference>
<gene>
    <name evidence="2 4" type="primary">apaG</name>
    <name evidence="4" type="ORF">L2740_09210</name>
</gene>
<sequence length="126" mass="13919">MNQLASSVRVDVKTAYIETQSSPDEDKYLFSYTITIHNLGNEDITLKSRHWCITDAEGRKSEVHGSGVVGETPTIKPNSSYEYTSGTVLETPLGVMEGSYTMTDEQGQEFKAIISAFRLSIPGLLH</sequence>
<evidence type="ECO:0000313" key="5">
    <source>
        <dbReference type="Proteomes" id="UP001139293"/>
    </source>
</evidence>
<dbReference type="PANTHER" id="PTHR47191:SF2">
    <property type="entry name" value="OS05G0170800 PROTEIN"/>
    <property type="match status" value="1"/>
</dbReference>
<keyword evidence="5" id="KW-1185">Reference proteome</keyword>
<dbReference type="EMBL" id="JAKILB010000005">
    <property type="protein sequence ID" value="MCL1138721.1"/>
    <property type="molecule type" value="Genomic_DNA"/>
</dbReference>
<dbReference type="InterPro" id="IPR050718">
    <property type="entry name" value="ApaG-like"/>
</dbReference>
<dbReference type="Proteomes" id="UP001139293">
    <property type="component" value="Unassembled WGS sequence"/>
</dbReference>
<dbReference type="HAMAP" id="MF_00791">
    <property type="entry name" value="ApaG"/>
    <property type="match status" value="1"/>
</dbReference>
<comment type="caution">
    <text evidence="4">The sequence shown here is derived from an EMBL/GenBank/DDBJ whole genome shotgun (WGS) entry which is preliminary data.</text>
</comment>
<evidence type="ECO:0000259" key="3">
    <source>
        <dbReference type="PROSITE" id="PS51087"/>
    </source>
</evidence>
<dbReference type="AlphaFoldDB" id="A0A9X2CGA2"/>
<dbReference type="SUPFAM" id="SSF110069">
    <property type="entry name" value="ApaG-like"/>
    <property type="match status" value="1"/>
</dbReference>
<dbReference type="Pfam" id="PF04379">
    <property type="entry name" value="DUF525"/>
    <property type="match status" value="1"/>
</dbReference>
<proteinExistence type="inferred from homology"/>
<reference evidence="4" key="1">
    <citation type="submission" date="2022-01" db="EMBL/GenBank/DDBJ databases">
        <title>Whole genome-based taxonomy of the Shewanellaceae.</title>
        <authorList>
            <person name="Martin-Rodriguez A.J."/>
        </authorList>
    </citation>
    <scope>NUCLEOTIDE SEQUENCE</scope>
    <source>
        <strain evidence="4">KCTC 23973</strain>
    </source>
</reference>
<dbReference type="InterPro" id="IPR007474">
    <property type="entry name" value="ApaG_domain"/>
</dbReference>
<accession>A0A9X2CGA2</accession>
<evidence type="ECO:0000256" key="2">
    <source>
        <dbReference type="HAMAP-Rule" id="MF_00791"/>
    </source>
</evidence>